<dbReference type="AlphaFoldDB" id="A0A6A1TG42"/>
<dbReference type="InterPro" id="IPR001792">
    <property type="entry name" value="Acylphosphatase-like_dom"/>
</dbReference>
<dbReference type="Pfam" id="PF17788">
    <property type="entry name" value="HypF_C"/>
    <property type="match status" value="1"/>
</dbReference>
<evidence type="ECO:0000259" key="11">
    <source>
        <dbReference type="PROSITE" id="PS51163"/>
    </source>
</evidence>
<reference evidence="12 13" key="1">
    <citation type="submission" date="2019-09" db="EMBL/GenBank/DDBJ databases">
        <title>Genome sequencing of Ng87 strain.</title>
        <authorList>
            <person name="Karasev E.S."/>
            <person name="Andronov E."/>
        </authorList>
    </citation>
    <scope>NUCLEOTIDE SEQUENCE [LARGE SCALE GENOMIC DNA]</scope>
    <source>
        <strain evidence="12 13">Ng87</strain>
    </source>
</reference>
<dbReference type="InterPro" id="IPR017945">
    <property type="entry name" value="DHBP_synth_RibB-like_a/b_dom"/>
</dbReference>
<dbReference type="Gene3D" id="3.90.870.50">
    <property type="match status" value="1"/>
</dbReference>
<dbReference type="InterPro" id="IPR004421">
    <property type="entry name" value="Carbamoyltransferase_HypF"/>
</dbReference>
<dbReference type="Gene3D" id="3.30.420.360">
    <property type="match status" value="1"/>
</dbReference>
<dbReference type="UniPathway" id="UPA00335"/>
<dbReference type="InterPro" id="IPR051060">
    <property type="entry name" value="Carbamoyltrans_HypF-like"/>
</dbReference>
<dbReference type="RefSeq" id="WP_151046409.1">
    <property type="nucleotide sequence ID" value="NZ_VZUL01000003.1"/>
</dbReference>
<evidence type="ECO:0000256" key="4">
    <source>
        <dbReference type="ARBA" id="ARBA00022723"/>
    </source>
</evidence>
<feature type="domain" description="Acylphosphatase-like" evidence="10">
    <location>
        <begin position="8"/>
        <end position="95"/>
    </location>
</feature>
<dbReference type="GO" id="GO:0016874">
    <property type="term" value="F:ligase activity"/>
    <property type="evidence" value="ECO:0007669"/>
    <property type="project" value="UniProtKB-UniRule"/>
</dbReference>
<dbReference type="InterPro" id="IPR011125">
    <property type="entry name" value="Znf_HypF"/>
</dbReference>
<accession>A0A6A1TG42</accession>
<sequence>MLRSELFVWSIEVRGLVQGVGFRPSVWRLAQDLDLAGTVRNTPRGVIIEIASSPQTRDHFISRLRAELPRLARIDEVSIMAAPDQAMPSGFTILESLDGKVAAAITPDAAICPACADEILDSANRRFSYAFANCTHCGPRLTIMRQIPYDRANTAMSKFPMCRACRDEYEDTTDRRFHAEPIACAQCGPGLWLESTDGPMPVLQGDEIATAARVLRSGGIVALKGLGGFHIACRADNDAVIERLRRQKRRDAKPFAVMAHSLEHIALYAQVNTIEADWLASPSGPIVLLKVRSPSPLPSIIAPDQDRIGFMLPTTPLHFLLMQAIGMPLVMTSANMSGEPQFIDNDTACSQLFNIADAILFHDRDIENRVDDSVVRHDTTGATILRRARGYAPAPLLLPQLFYGKAPVFATGADIKSAFCIAANGEAIISQHLGDLDEPATLGEYRRTAQLYMELFEHRPQVIAHDMHPTYRSAGLAHRLAGEFNAVLFPVQHHHAHLAACMAENHAENDATLGIILDGAGYGTDGTIWGGEFLAGNYSGFQRVAHFQPVPLLGGDKAATEPWRNAYAHLRLALGNGFTEGEFKDLPVMRQLSAKPIVVLESLMHNRRLAPLSSSAGRLFDAFASIIGAAQMHVSYEGQTGMRLETLAGPHMETATPFDMCSPLDVAIISWRGLWHSVLHDLKRGADAGHLSARFHQSLIKIVSDMAIHQHHVTSIDRIALSGGVFQNRLLLQGVHAALEKYGLQVLVHHAVPANDGGIALGQAAIAMANQT</sequence>
<dbReference type="GO" id="GO:0051604">
    <property type="term" value="P:protein maturation"/>
    <property type="evidence" value="ECO:0007669"/>
    <property type="project" value="TreeGrafter"/>
</dbReference>
<dbReference type="GO" id="GO:0003725">
    <property type="term" value="F:double-stranded RNA binding"/>
    <property type="evidence" value="ECO:0007669"/>
    <property type="project" value="InterPro"/>
</dbReference>
<dbReference type="Pfam" id="PF00708">
    <property type="entry name" value="Acylphosphatase"/>
    <property type="match status" value="1"/>
</dbReference>
<protein>
    <recommendedName>
        <fullName evidence="8">Carbamoyltransferase HypF</fullName>
        <ecNumber evidence="8">6.2.-.-</ecNumber>
    </recommendedName>
</protein>
<feature type="domain" description="YrdC-like" evidence="11">
    <location>
        <begin position="205"/>
        <end position="390"/>
    </location>
</feature>
<dbReference type="PANTHER" id="PTHR42959:SF1">
    <property type="entry name" value="CARBAMOYLTRANSFERASE HYPF"/>
    <property type="match status" value="1"/>
</dbReference>
<dbReference type="PANTHER" id="PTHR42959">
    <property type="entry name" value="CARBAMOYLTRANSFERASE"/>
    <property type="match status" value="1"/>
</dbReference>
<dbReference type="Gene3D" id="3.30.110.120">
    <property type="match status" value="1"/>
</dbReference>
<evidence type="ECO:0000259" key="10">
    <source>
        <dbReference type="PROSITE" id="PS51160"/>
    </source>
</evidence>
<keyword evidence="9" id="KW-0378">Hydrolase</keyword>
<dbReference type="Proteomes" id="UP000386575">
    <property type="component" value="Unassembled WGS sequence"/>
</dbReference>
<dbReference type="InterPro" id="IPR055128">
    <property type="entry name" value="HypF_C_2"/>
</dbReference>
<dbReference type="NCBIfam" id="TIGR00143">
    <property type="entry name" value="hypF"/>
    <property type="match status" value="1"/>
</dbReference>
<feature type="active site" evidence="9">
    <location>
        <position position="41"/>
    </location>
</feature>
<comment type="function">
    <text evidence="8">Involved in the maturation of [NiFe] hydrogenases. Along with HypE, it catalyzes the synthesis of the CN ligands of the active site iron of [NiFe]-hydrogenases. HypF functions as a carbamoyl transferase using carbamoylphosphate as a substrate and transferring the carboxamido moiety in an ATP-dependent reaction to the thiolate of the C-terminal cysteine of HypE yielding a protein-S-carboxamide.</text>
</comment>
<dbReference type="Gene3D" id="3.30.420.40">
    <property type="match status" value="1"/>
</dbReference>
<organism evidence="12 13">
    <name type="scientific">Neorhizobium galegae</name>
    <name type="common">Rhizobium galegae</name>
    <dbReference type="NCBI Taxonomy" id="399"/>
    <lineage>
        <taxon>Bacteria</taxon>
        <taxon>Pseudomonadati</taxon>
        <taxon>Pseudomonadota</taxon>
        <taxon>Alphaproteobacteria</taxon>
        <taxon>Hyphomicrobiales</taxon>
        <taxon>Rhizobiaceae</taxon>
        <taxon>Rhizobium/Agrobacterium group</taxon>
        <taxon>Neorhizobium</taxon>
    </lineage>
</organism>
<keyword evidence="4" id="KW-0479">Metal-binding</keyword>
<evidence type="ECO:0000313" key="13">
    <source>
        <dbReference type="Proteomes" id="UP000386575"/>
    </source>
</evidence>
<proteinExistence type="inferred from homology"/>
<dbReference type="GO" id="GO:0003998">
    <property type="term" value="F:acylphosphatase activity"/>
    <property type="evidence" value="ECO:0007669"/>
    <property type="project" value="UniProtKB-EC"/>
</dbReference>
<dbReference type="InterPro" id="IPR043129">
    <property type="entry name" value="ATPase_NBD"/>
</dbReference>
<dbReference type="GO" id="GO:0008270">
    <property type="term" value="F:zinc ion binding"/>
    <property type="evidence" value="ECO:0007669"/>
    <property type="project" value="UniProtKB-KW"/>
</dbReference>
<dbReference type="Pfam" id="PF22521">
    <property type="entry name" value="HypF_C_2"/>
    <property type="match status" value="1"/>
</dbReference>
<comment type="catalytic activity">
    <reaction evidence="7 8">
        <text>C-terminal L-cysteinyl-[HypE protein] + carbamoyl phosphate + ATP + H2O = C-terminal S-carboxamide-L-cysteinyl-[HypE protein] + AMP + phosphate + diphosphate + H(+)</text>
        <dbReference type="Rhea" id="RHEA:55636"/>
        <dbReference type="Rhea" id="RHEA-COMP:14247"/>
        <dbReference type="Rhea" id="RHEA-COMP:14392"/>
        <dbReference type="ChEBI" id="CHEBI:15377"/>
        <dbReference type="ChEBI" id="CHEBI:15378"/>
        <dbReference type="ChEBI" id="CHEBI:30616"/>
        <dbReference type="ChEBI" id="CHEBI:33019"/>
        <dbReference type="ChEBI" id="CHEBI:43474"/>
        <dbReference type="ChEBI" id="CHEBI:58228"/>
        <dbReference type="ChEBI" id="CHEBI:76913"/>
        <dbReference type="ChEBI" id="CHEBI:139126"/>
        <dbReference type="ChEBI" id="CHEBI:456215"/>
    </reaction>
</comment>
<dbReference type="SUPFAM" id="SSF53067">
    <property type="entry name" value="Actin-like ATPase domain"/>
    <property type="match status" value="1"/>
</dbReference>
<comment type="caution">
    <text evidence="12">The sequence shown here is derived from an EMBL/GenBank/DDBJ whole genome shotgun (WGS) entry which is preliminary data.</text>
</comment>
<evidence type="ECO:0000256" key="5">
    <source>
        <dbReference type="ARBA" id="ARBA00022771"/>
    </source>
</evidence>
<keyword evidence="3" id="KW-0436">Ligase</keyword>
<evidence type="ECO:0000256" key="3">
    <source>
        <dbReference type="ARBA" id="ARBA00022598"/>
    </source>
</evidence>
<dbReference type="PIRSF" id="PIRSF006256">
    <property type="entry name" value="CMPcnvr_hdrg_mat"/>
    <property type="match status" value="1"/>
</dbReference>
<dbReference type="SUPFAM" id="SSF55821">
    <property type="entry name" value="YrdC/RibB"/>
    <property type="match status" value="1"/>
</dbReference>
<evidence type="ECO:0000256" key="6">
    <source>
        <dbReference type="ARBA" id="ARBA00022833"/>
    </source>
</evidence>
<dbReference type="InterPro" id="IPR017968">
    <property type="entry name" value="Acylphosphatase_CS"/>
</dbReference>
<dbReference type="InterPro" id="IPR006070">
    <property type="entry name" value="Sua5-like_dom"/>
</dbReference>
<dbReference type="GO" id="GO:0016743">
    <property type="term" value="F:carboxyl- or carbamoyltransferase activity"/>
    <property type="evidence" value="ECO:0007669"/>
    <property type="project" value="UniProtKB-UniRule"/>
</dbReference>
<dbReference type="PROSITE" id="PS51163">
    <property type="entry name" value="YRDC"/>
    <property type="match status" value="1"/>
</dbReference>
<dbReference type="EMBL" id="VZUL01000003">
    <property type="protein sequence ID" value="KAB1082993.1"/>
    <property type="molecule type" value="Genomic_DNA"/>
</dbReference>
<dbReference type="Pfam" id="PF07503">
    <property type="entry name" value="zf-HYPF"/>
    <property type="match status" value="2"/>
</dbReference>
<name>A0A6A1TG42_NEOGA</name>
<comment type="pathway">
    <text evidence="1 8">Protein modification; [NiFe] hydrogenase maturation.</text>
</comment>
<keyword evidence="6" id="KW-0862">Zinc</keyword>
<evidence type="ECO:0000256" key="9">
    <source>
        <dbReference type="PROSITE-ProRule" id="PRU00520"/>
    </source>
</evidence>
<feature type="active site" evidence="9">
    <location>
        <position position="23"/>
    </location>
</feature>
<dbReference type="InterPro" id="IPR036046">
    <property type="entry name" value="Acylphosphatase-like_dom_sf"/>
</dbReference>
<keyword evidence="5" id="KW-0863">Zinc-finger</keyword>
<comment type="similarity">
    <text evidence="2 8">Belongs to the carbamoyltransferase HypF family.</text>
</comment>
<dbReference type="EC" id="6.2.-.-" evidence="8"/>
<gene>
    <name evidence="12" type="primary">hypF</name>
    <name evidence="12" type="ORF">F4V91_25375</name>
</gene>
<dbReference type="PROSITE" id="PS00150">
    <property type="entry name" value="ACYLPHOSPHATASE_1"/>
    <property type="match status" value="1"/>
</dbReference>
<evidence type="ECO:0000256" key="8">
    <source>
        <dbReference type="PIRNR" id="PIRNR006256"/>
    </source>
</evidence>
<dbReference type="PROSITE" id="PS51160">
    <property type="entry name" value="ACYLPHOSPHATASE_3"/>
    <property type="match status" value="1"/>
</dbReference>
<keyword evidence="12" id="KW-0808">Transferase</keyword>
<dbReference type="InterPro" id="IPR041440">
    <property type="entry name" value="HypF_C"/>
</dbReference>
<evidence type="ECO:0000256" key="7">
    <source>
        <dbReference type="ARBA" id="ARBA00048220"/>
    </source>
</evidence>
<comment type="catalytic activity">
    <reaction evidence="9">
        <text>an acyl phosphate + H2O = a carboxylate + phosphate + H(+)</text>
        <dbReference type="Rhea" id="RHEA:14965"/>
        <dbReference type="ChEBI" id="CHEBI:15377"/>
        <dbReference type="ChEBI" id="CHEBI:15378"/>
        <dbReference type="ChEBI" id="CHEBI:29067"/>
        <dbReference type="ChEBI" id="CHEBI:43474"/>
        <dbReference type="ChEBI" id="CHEBI:59918"/>
        <dbReference type="EC" id="3.6.1.7"/>
    </reaction>
</comment>
<dbReference type="SUPFAM" id="SSF54975">
    <property type="entry name" value="Acylphosphatase/BLUF domain-like"/>
    <property type="match status" value="1"/>
</dbReference>
<evidence type="ECO:0000256" key="2">
    <source>
        <dbReference type="ARBA" id="ARBA00008097"/>
    </source>
</evidence>
<dbReference type="Pfam" id="PF01300">
    <property type="entry name" value="Sua5_yciO_yrdC"/>
    <property type="match status" value="1"/>
</dbReference>
<evidence type="ECO:0000313" key="12">
    <source>
        <dbReference type="EMBL" id="KAB1082993.1"/>
    </source>
</evidence>
<evidence type="ECO:0000256" key="1">
    <source>
        <dbReference type="ARBA" id="ARBA00004711"/>
    </source>
</evidence>